<evidence type="ECO:0000313" key="2">
    <source>
        <dbReference type="Proteomes" id="UP000002762"/>
    </source>
</evidence>
<dbReference type="Proteomes" id="UP000002762">
    <property type="component" value="Unassembled WGS sequence"/>
</dbReference>
<dbReference type="HOGENOM" id="CLU_1098325_0_0_1"/>
<proteinExistence type="predicted"/>
<dbReference type="AlphaFoldDB" id="J4WMQ4"/>
<organism evidence="1 2">
    <name type="scientific">Beauveria bassiana (strain ARSEF 2860)</name>
    <name type="common">White muscardine disease fungus</name>
    <name type="synonym">Tritirachium shiotae</name>
    <dbReference type="NCBI Taxonomy" id="655819"/>
    <lineage>
        <taxon>Eukaryota</taxon>
        <taxon>Fungi</taxon>
        <taxon>Dikarya</taxon>
        <taxon>Ascomycota</taxon>
        <taxon>Pezizomycotina</taxon>
        <taxon>Sordariomycetes</taxon>
        <taxon>Hypocreomycetidae</taxon>
        <taxon>Hypocreales</taxon>
        <taxon>Cordycipitaceae</taxon>
        <taxon>Beauveria</taxon>
    </lineage>
</organism>
<gene>
    <name evidence="1" type="ORF">BBA_00600</name>
</gene>
<dbReference type="OrthoDB" id="4850289at2759"/>
<name>J4WMQ4_BEAB2</name>
<sequence length="253" mass="28539">MDFEGAPIPHLIYVALEKVYADLLVQSSDKTLSDILRGRFTIPGNRQFFTQDRHDIRIMRKGNAERYKALLAGSLSSVSSGMPTKLSNMMPGLPVEPVQTVLESQQSHELTLLEAQVASKMPSAILANDKLSKVTFGAACQRCTPFMQIQPDQYARFLAWMERELQSHELAGHLSTHVPDMSNCVFTYQSKPTIMTDQELRSSCVETRPLQIVPAGCRDDQLWGRTGDPLKRPGIMTRRMPRWLGVRIDDHHC</sequence>
<reference evidence="1 2" key="1">
    <citation type="journal article" date="2012" name="Sci. Rep.">
        <title>Genomic perspectives on the evolution of fungal entomopathogenicity in Beauveria bassiana.</title>
        <authorList>
            <person name="Xiao G."/>
            <person name="Ying S.H."/>
            <person name="Zheng P."/>
            <person name="Wang Z.L."/>
            <person name="Zhang S."/>
            <person name="Xie X.Q."/>
            <person name="Shang Y."/>
            <person name="St Leger R.J."/>
            <person name="Zhao G.P."/>
            <person name="Wang C."/>
            <person name="Feng M.G."/>
        </authorList>
    </citation>
    <scope>NUCLEOTIDE SEQUENCE [LARGE SCALE GENOMIC DNA]</scope>
    <source>
        <strain evidence="1 2">ARSEF 2860</strain>
    </source>
</reference>
<protein>
    <submittedName>
        <fullName evidence="1">Uncharacterized protein</fullName>
    </submittedName>
</protein>
<dbReference type="GeneID" id="19883612"/>
<accession>J4WMQ4</accession>
<dbReference type="RefSeq" id="XP_008593919.1">
    <property type="nucleotide sequence ID" value="XM_008595697.1"/>
</dbReference>
<dbReference type="EMBL" id="JH725150">
    <property type="protein sequence ID" value="EJP70970.1"/>
    <property type="molecule type" value="Genomic_DNA"/>
</dbReference>
<evidence type="ECO:0000313" key="1">
    <source>
        <dbReference type="EMBL" id="EJP70970.1"/>
    </source>
</evidence>
<dbReference type="InParanoid" id="J4WMQ4"/>
<keyword evidence="2" id="KW-1185">Reference proteome</keyword>